<keyword evidence="2" id="KW-1185">Reference proteome</keyword>
<proteinExistence type="predicted"/>
<comment type="caution">
    <text evidence="1">The sequence shown here is derived from an EMBL/GenBank/DDBJ whole genome shotgun (WGS) entry which is preliminary data.</text>
</comment>
<dbReference type="RefSeq" id="WP_311701546.1">
    <property type="nucleotide sequence ID" value="NZ_JAVREY010000169.1"/>
</dbReference>
<reference evidence="2" key="1">
    <citation type="submission" date="2023-07" db="EMBL/GenBank/DDBJ databases">
        <title>30 novel species of actinomycetes from the DSMZ collection.</title>
        <authorList>
            <person name="Nouioui I."/>
        </authorList>
    </citation>
    <scope>NUCLEOTIDE SEQUENCE [LARGE SCALE GENOMIC DNA]</scope>
    <source>
        <strain evidence="2">DSM 41699</strain>
    </source>
</reference>
<sequence length="103" mass="10166">MADAVGVEVGDTARVDAALDTGTAAEVAEAADRSVEPETFCVGVGREFVCAAAGLSFLAEWPVPEEASGAVARGVVGCVESGCGTNGALRVGPPSSVLISRAT</sequence>
<evidence type="ECO:0000313" key="2">
    <source>
        <dbReference type="Proteomes" id="UP001183809"/>
    </source>
</evidence>
<accession>A0ABU2UAW7</accession>
<protein>
    <submittedName>
        <fullName evidence="1">Uncharacterized protein</fullName>
    </submittedName>
</protein>
<dbReference type="EMBL" id="JAVREY010000169">
    <property type="protein sequence ID" value="MDT0470112.1"/>
    <property type="molecule type" value="Genomic_DNA"/>
</dbReference>
<evidence type="ECO:0000313" key="1">
    <source>
        <dbReference type="EMBL" id="MDT0470112.1"/>
    </source>
</evidence>
<organism evidence="1 2">
    <name type="scientific">Streptomyces gibsoniae</name>
    <dbReference type="NCBI Taxonomy" id="3075529"/>
    <lineage>
        <taxon>Bacteria</taxon>
        <taxon>Bacillati</taxon>
        <taxon>Actinomycetota</taxon>
        <taxon>Actinomycetes</taxon>
        <taxon>Kitasatosporales</taxon>
        <taxon>Streptomycetaceae</taxon>
        <taxon>Streptomyces</taxon>
    </lineage>
</organism>
<dbReference type="Proteomes" id="UP001183809">
    <property type="component" value="Unassembled WGS sequence"/>
</dbReference>
<name>A0ABU2UAW7_9ACTN</name>
<gene>
    <name evidence="1" type="ORF">RM764_45655</name>
</gene>